<organism evidence="6 7">
    <name type="scientific">Gymnopilus junonius</name>
    <name type="common">Spectacular rustgill mushroom</name>
    <name type="synonym">Gymnopilus spectabilis subsp. junonius</name>
    <dbReference type="NCBI Taxonomy" id="109634"/>
    <lineage>
        <taxon>Eukaryota</taxon>
        <taxon>Fungi</taxon>
        <taxon>Dikarya</taxon>
        <taxon>Basidiomycota</taxon>
        <taxon>Agaricomycotina</taxon>
        <taxon>Agaricomycetes</taxon>
        <taxon>Agaricomycetidae</taxon>
        <taxon>Agaricales</taxon>
        <taxon>Agaricineae</taxon>
        <taxon>Hymenogastraceae</taxon>
        <taxon>Gymnopilus</taxon>
    </lineage>
</organism>
<dbReference type="EMBL" id="JADNYJ010000038">
    <property type="protein sequence ID" value="KAF8902096.1"/>
    <property type="molecule type" value="Genomic_DNA"/>
</dbReference>
<feature type="compositionally biased region" description="Acidic residues" evidence="5">
    <location>
        <begin position="341"/>
        <end position="351"/>
    </location>
</feature>
<dbReference type="Gene3D" id="2.130.10.10">
    <property type="entry name" value="YVTN repeat-like/Quinoprotein amine dehydrogenase"/>
    <property type="match status" value="1"/>
</dbReference>
<dbReference type="GO" id="GO:0042273">
    <property type="term" value="P:ribosomal large subunit biogenesis"/>
    <property type="evidence" value="ECO:0007669"/>
    <property type="project" value="InterPro"/>
</dbReference>
<comment type="function">
    <text evidence="1">Involved in the biogenesis of the 60S ribosomal subunit.</text>
</comment>
<gene>
    <name evidence="6" type="ORF">CPB84DRAFT_1910183</name>
</gene>
<dbReference type="PANTHER" id="PTHR16038">
    <property type="entry name" value="NOP SEVEN ASSOCIATED PROTEIN 1"/>
    <property type="match status" value="1"/>
</dbReference>
<protein>
    <recommendedName>
        <fullName evidence="4">Ribosome biogenesis protein NSA1</fullName>
    </recommendedName>
</protein>
<accession>A0A9P5NRD1</accession>
<evidence type="ECO:0000256" key="1">
    <source>
        <dbReference type="ARBA" id="ARBA00002889"/>
    </source>
</evidence>
<evidence type="ECO:0000313" key="7">
    <source>
        <dbReference type="Proteomes" id="UP000724874"/>
    </source>
</evidence>
<reference evidence="6" key="1">
    <citation type="submission" date="2020-11" db="EMBL/GenBank/DDBJ databases">
        <authorList>
            <consortium name="DOE Joint Genome Institute"/>
            <person name="Ahrendt S."/>
            <person name="Riley R."/>
            <person name="Andreopoulos W."/>
            <person name="LaButti K."/>
            <person name="Pangilinan J."/>
            <person name="Ruiz-duenas F.J."/>
            <person name="Barrasa J.M."/>
            <person name="Sanchez-Garcia M."/>
            <person name="Camarero S."/>
            <person name="Miyauchi S."/>
            <person name="Serrano A."/>
            <person name="Linde D."/>
            <person name="Babiker R."/>
            <person name="Drula E."/>
            <person name="Ayuso-Fernandez I."/>
            <person name="Pacheco R."/>
            <person name="Padilla G."/>
            <person name="Ferreira P."/>
            <person name="Barriuso J."/>
            <person name="Kellner H."/>
            <person name="Castanera R."/>
            <person name="Alfaro M."/>
            <person name="Ramirez L."/>
            <person name="Pisabarro A.G."/>
            <person name="Kuo A."/>
            <person name="Tritt A."/>
            <person name="Lipzen A."/>
            <person name="He G."/>
            <person name="Yan M."/>
            <person name="Ng V."/>
            <person name="Cullen D."/>
            <person name="Martin F."/>
            <person name="Rosso M.-N."/>
            <person name="Henrissat B."/>
            <person name="Hibbett D."/>
            <person name="Martinez A.T."/>
            <person name="Grigoriev I.V."/>
        </authorList>
    </citation>
    <scope>NUCLEOTIDE SEQUENCE</scope>
    <source>
        <strain evidence="6">AH 44721</strain>
    </source>
</reference>
<dbReference type="GO" id="GO:0005730">
    <property type="term" value="C:nucleolus"/>
    <property type="evidence" value="ECO:0007669"/>
    <property type="project" value="InterPro"/>
</dbReference>
<dbReference type="OrthoDB" id="18388at2759"/>
<dbReference type="InterPro" id="IPR037379">
    <property type="entry name" value="WDR74/Nsa1"/>
</dbReference>
<dbReference type="GO" id="GO:0030687">
    <property type="term" value="C:preribosome, large subunit precursor"/>
    <property type="evidence" value="ECO:0007669"/>
    <property type="project" value="TreeGrafter"/>
</dbReference>
<evidence type="ECO:0000256" key="3">
    <source>
        <dbReference type="ARBA" id="ARBA00011187"/>
    </source>
</evidence>
<comment type="caution">
    <text evidence="6">The sequence shown here is derived from an EMBL/GenBank/DDBJ whole genome shotgun (WGS) entry which is preliminary data.</text>
</comment>
<comment type="subunit">
    <text evidence="3">Component of the pre-66S ribosomal particle.</text>
</comment>
<dbReference type="Proteomes" id="UP000724874">
    <property type="component" value="Unassembled WGS sequence"/>
</dbReference>
<keyword evidence="7" id="KW-1185">Reference proteome</keyword>
<name>A0A9P5NRD1_GYMJU</name>
<comment type="similarity">
    <text evidence="2">Belongs to the NSA1 family.</text>
</comment>
<evidence type="ECO:0000256" key="2">
    <source>
        <dbReference type="ARBA" id="ARBA00007861"/>
    </source>
</evidence>
<dbReference type="SUPFAM" id="SSF50978">
    <property type="entry name" value="WD40 repeat-like"/>
    <property type="match status" value="1"/>
</dbReference>
<dbReference type="InterPro" id="IPR015943">
    <property type="entry name" value="WD40/YVTN_repeat-like_dom_sf"/>
</dbReference>
<proteinExistence type="inferred from homology"/>
<sequence>MSRFLLGDELGNIKAFHYSPDSSQELKTSLKTVYHSESSTSVVQHLSTSSSPSGTTVCGFAISVVRLVSVYTCTSSGMLRKTPISQGDSDDTPNGSHSSTGLVPSRLCDWRLSENGETFTYGGDEVDLSVWDTERAFLPQQKESSAAGSKKRKRNDLFPAEIWRARNLSNDGLNLRQPVRITALTYLCSSSFGHDLMSGTQFGDVRRYDTRAARKPVSNWNGLGGKVGGIKSLEKGFSEHELFVSDSGTNMSSIDLRTGGILYSYKGVSGAVISTAQSPGFLVSVALDRYARVHSTVAPPVQPKAHQERKGEVLEKTYLTSTPTIVVWDKREVTKIPQENATEDDDDDVWENMEHVD</sequence>
<evidence type="ECO:0000256" key="4">
    <source>
        <dbReference type="ARBA" id="ARBA00014234"/>
    </source>
</evidence>
<dbReference type="AlphaFoldDB" id="A0A9P5NRD1"/>
<evidence type="ECO:0000256" key="5">
    <source>
        <dbReference type="SAM" id="MobiDB-lite"/>
    </source>
</evidence>
<feature type="region of interest" description="Disordered" evidence="5">
    <location>
        <begin position="81"/>
        <end position="101"/>
    </location>
</feature>
<dbReference type="InterPro" id="IPR036322">
    <property type="entry name" value="WD40_repeat_dom_sf"/>
</dbReference>
<dbReference type="PANTHER" id="PTHR16038:SF4">
    <property type="entry name" value="WD REPEAT-CONTAINING PROTEIN 74"/>
    <property type="match status" value="1"/>
</dbReference>
<evidence type="ECO:0000313" key="6">
    <source>
        <dbReference type="EMBL" id="KAF8902096.1"/>
    </source>
</evidence>
<feature type="region of interest" description="Disordered" evidence="5">
    <location>
        <begin position="333"/>
        <end position="357"/>
    </location>
</feature>